<proteinExistence type="predicted"/>
<dbReference type="Proteomes" id="UP000887577">
    <property type="component" value="Unplaced"/>
</dbReference>
<dbReference type="InterPro" id="IPR000387">
    <property type="entry name" value="Tyr_Pase_dom"/>
</dbReference>
<keyword evidence="1" id="KW-0378">Hydrolase</keyword>
<dbReference type="InterPro" id="IPR016130">
    <property type="entry name" value="Tyr_Pase_AS"/>
</dbReference>
<dbReference type="PROSITE" id="PS50056">
    <property type="entry name" value="TYR_PHOSPHATASE_2"/>
    <property type="match status" value="1"/>
</dbReference>
<evidence type="ECO:0000259" key="4">
    <source>
        <dbReference type="PROSITE" id="PS50056"/>
    </source>
</evidence>
<dbReference type="SUPFAM" id="SSF52799">
    <property type="entry name" value="(Phosphotyrosine protein) phosphatases II"/>
    <property type="match status" value="1"/>
</dbReference>
<reference evidence="6" key="1">
    <citation type="submission" date="2022-11" db="UniProtKB">
        <authorList>
            <consortium name="WormBaseParasite"/>
        </authorList>
    </citation>
    <scope>IDENTIFICATION</scope>
</reference>
<accession>A0A914Y3Z0</accession>
<dbReference type="GO" id="GO:0004651">
    <property type="term" value="F:polynucleotide 5'-phosphatase activity"/>
    <property type="evidence" value="ECO:0007669"/>
    <property type="project" value="TreeGrafter"/>
</dbReference>
<dbReference type="InterPro" id="IPR051029">
    <property type="entry name" value="mRNA_Capping_Enz/RNA_Phosphat"/>
</dbReference>
<protein>
    <submittedName>
        <fullName evidence="6">Tyrosine specific protein phosphatases domain-containing protein</fullName>
    </submittedName>
</protein>
<evidence type="ECO:0000256" key="2">
    <source>
        <dbReference type="ARBA" id="ARBA00022912"/>
    </source>
</evidence>
<keyword evidence="2" id="KW-0904">Protein phosphatase</keyword>
<evidence type="ECO:0000313" key="6">
    <source>
        <dbReference type="WBParaSite" id="PSU_v2.g12468.t1"/>
    </source>
</evidence>
<feature type="domain" description="Tyrosine-protein phosphatase" evidence="3">
    <location>
        <begin position="26"/>
        <end position="182"/>
    </location>
</feature>
<feature type="domain" description="Tyrosine specific protein phosphatases" evidence="4">
    <location>
        <begin position="102"/>
        <end position="177"/>
    </location>
</feature>
<dbReference type="PANTHER" id="PTHR10367:SF9">
    <property type="entry name" value="DUAL-SPECIFICITY PHOSPHATASE 11 (RNA_RNP COMPLEX 1-INTERACTING)"/>
    <property type="match status" value="1"/>
</dbReference>
<dbReference type="AlphaFoldDB" id="A0A914Y3Z0"/>
<dbReference type="InterPro" id="IPR000340">
    <property type="entry name" value="Dual-sp_phosphatase_cat-dom"/>
</dbReference>
<organism evidence="5 6">
    <name type="scientific">Panagrolaimus superbus</name>
    <dbReference type="NCBI Taxonomy" id="310955"/>
    <lineage>
        <taxon>Eukaryota</taxon>
        <taxon>Metazoa</taxon>
        <taxon>Ecdysozoa</taxon>
        <taxon>Nematoda</taxon>
        <taxon>Chromadorea</taxon>
        <taxon>Rhabditida</taxon>
        <taxon>Tylenchina</taxon>
        <taxon>Panagrolaimomorpha</taxon>
        <taxon>Panagrolaimoidea</taxon>
        <taxon>Panagrolaimidae</taxon>
        <taxon>Panagrolaimus</taxon>
    </lineage>
</organism>
<dbReference type="PROSITE" id="PS00383">
    <property type="entry name" value="TYR_PHOSPHATASE_1"/>
    <property type="match status" value="1"/>
</dbReference>
<dbReference type="InterPro" id="IPR020422">
    <property type="entry name" value="TYR_PHOSPHATASE_DUAL_dom"/>
</dbReference>
<evidence type="ECO:0000256" key="1">
    <source>
        <dbReference type="ARBA" id="ARBA00022801"/>
    </source>
</evidence>
<dbReference type="GO" id="GO:0004721">
    <property type="term" value="F:phosphoprotein phosphatase activity"/>
    <property type="evidence" value="ECO:0007669"/>
    <property type="project" value="UniProtKB-KW"/>
</dbReference>
<evidence type="ECO:0000259" key="3">
    <source>
        <dbReference type="PROSITE" id="PS50054"/>
    </source>
</evidence>
<keyword evidence="5" id="KW-1185">Reference proteome</keyword>
<dbReference type="PANTHER" id="PTHR10367">
    <property type="entry name" value="MRNA-CAPPING ENZYME"/>
    <property type="match status" value="1"/>
</dbReference>
<name>A0A914Y3Z0_9BILA</name>
<dbReference type="Gene3D" id="3.90.190.10">
    <property type="entry name" value="Protein tyrosine phosphatase superfamily"/>
    <property type="match status" value="1"/>
</dbReference>
<dbReference type="WBParaSite" id="PSU_v2.g12468.t1">
    <property type="protein sequence ID" value="PSU_v2.g12468.t1"/>
    <property type="gene ID" value="PSU_v2.g12468"/>
</dbReference>
<sequence length="192" mass="22517">MYGSFFRWEKYLPLGQLIPGTRFIAFKTPLSDHFFAGKNDIPFMIPDIVKEVEKTGKKLGLVFDLTATTRYYDSSEWAKYGVRYEKIFCQGHNVHQQSNVVERFIDIVDRYFDYHKDEKYIVGVHCTHGINRTGFLICRYLMQRKRWDAARAIAAFEASRGIKIERSEYIKALQDYKAPGSKSGSKSRRNFR</sequence>
<dbReference type="SMART" id="SM00195">
    <property type="entry name" value="DSPc"/>
    <property type="match status" value="1"/>
</dbReference>
<dbReference type="InterPro" id="IPR029021">
    <property type="entry name" value="Prot-tyrosine_phosphatase-like"/>
</dbReference>
<dbReference type="Pfam" id="PF00782">
    <property type="entry name" value="DSPc"/>
    <property type="match status" value="1"/>
</dbReference>
<evidence type="ECO:0000313" key="5">
    <source>
        <dbReference type="Proteomes" id="UP000887577"/>
    </source>
</evidence>
<dbReference type="PROSITE" id="PS50054">
    <property type="entry name" value="TYR_PHOSPHATASE_DUAL"/>
    <property type="match status" value="1"/>
</dbReference>